<feature type="transmembrane region" description="Helical" evidence="1">
    <location>
        <begin position="258"/>
        <end position="281"/>
    </location>
</feature>
<feature type="transmembrane region" description="Helical" evidence="1">
    <location>
        <begin position="318"/>
        <end position="338"/>
    </location>
</feature>
<dbReference type="EMBL" id="FOGU01000007">
    <property type="protein sequence ID" value="SES19559.1"/>
    <property type="molecule type" value="Genomic_DNA"/>
</dbReference>
<feature type="transmembrane region" description="Helical" evidence="1">
    <location>
        <begin position="423"/>
        <end position="443"/>
    </location>
</feature>
<keyword evidence="1" id="KW-0812">Transmembrane</keyword>
<keyword evidence="1" id="KW-0472">Membrane</keyword>
<feature type="transmembrane region" description="Helical" evidence="1">
    <location>
        <begin position="464"/>
        <end position="486"/>
    </location>
</feature>
<dbReference type="Proteomes" id="UP000198885">
    <property type="component" value="Unassembled WGS sequence"/>
</dbReference>
<dbReference type="InterPro" id="IPR002823">
    <property type="entry name" value="DUF112_TM"/>
</dbReference>
<dbReference type="PANTHER" id="PTHR35342">
    <property type="entry name" value="TRICARBOXYLIC TRANSPORT PROTEIN"/>
    <property type="match status" value="1"/>
</dbReference>
<proteinExistence type="predicted"/>
<feature type="transmembrane region" description="Helical" evidence="1">
    <location>
        <begin position="166"/>
        <end position="184"/>
    </location>
</feature>
<accession>A0A1H9VDB6</accession>
<evidence type="ECO:0000313" key="3">
    <source>
        <dbReference type="EMBL" id="SES19559.1"/>
    </source>
</evidence>
<dbReference type="Pfam" id="PF01970">
    <property type="entry name" value="TctA"/>
    <property type="match status" value="1"/>
</dbReference>
<name>A0A1H9VDB6_9RHOB</name>
<organism evidence="3 4">
    <name type="scientific">Tranquillimonas rosea</name>
    <dbReference type="NCBI Taxonomy" id="641238"/>
    <lineage>
        <taxon>Bacteria</taxon>
        <taxon>Pseudomonadati</taxon>
        <taxon>Pseudomonadota</taxon>
        <taxon>Alphaproteobacteria</taxon>
        <taxon>Rhodobacterales</taxon>
        <taxon>Roseobacteraceae</taxon>
        <taxon>Tranquillimonas</taxon>
    </lineage>
</organism>
<keyword evidence="1" id="KW-1133">Transmembrane helix</keyword>
<feature type="transmembrane region" description="Helical" evidence="1">
    <location>
        <begin position="106"/>
        <end position="131"/>
    </location>
</feature>
<feature type="transmembrane region" description="Helical" evidence="1">
    <location>
        <begin position="196"/>
        <end position="216"/>
    </location>
</feature>
<feature type="transmembrane region" description="Helical" evidence="1">
    <location>
        <begin position="57"/>
        <end position="78"/>
    </location>
</feature>
<feature type="domain" description="DUF112" evidence="2">
    <location>
        <begin position="16"/>
        <end position="438"/>
    </location>
</feature>
<dbReference type="STRING" id="641238.SAMN04490244_10721"/>
<dbReference type="OrthoDB" id="9791872at2"/>
<evidence type="ECO:0000313" key="4">
    <source>
        <dbReference type="Proteomes" id="UP000198885"/>
    </source>
</evidence>
<feature type="transmembrane region" description="Helical" evidence="1">
    <location>
        <begin position="395"/>
        <end position="417"/>
    </location>
</feature>
<evidence type="ECO:0000259" key="2">
    <source>
        <dbReference type="Pfam" id="PF01970"/>
    </source>
</evidence>
<gene>
    <name evidence="3" type="ORF">SAMN04490244_10721</name>
</gene>
<sequence length="506" mass="52336">MELVTLLAAVFEPQLLLTILLCTLYGSFVGAMPGLTATMAVALLVPFTYFMDPVQAVAAIVATTTTAIFAGDISGALLRMPGTPASAAYVEDAHALARAGRPRTTLFVSLFAASIGGIIGVLLLASATPLLARIASRFSSDEAFWLATLGLSCAVFVGGASVPRNFASLFIGLAIASVGIDVAVGHPRFTFGINDLYDGISFIPAMIGLFAIAEILRNAETSDPTRLGQLSVEPLRTALAGAWGQIRQRKLGILRSGVGGTFIGALPGAGADIAAWIAYAVSRRLSKTPEKFGRGHYEGIVDGGTANNAAVAGAWTPALVFGIPGDSVTAIAIGVLLMKGLTPGPNIFSSDAMLVETLFGAFLVANVVMIVSGGLAIMAASRLLRVPRSMLMPSVLLLSMIGAYAIMGSVTAVWIVLGLGLLGYLMTLARIPIAPAVLGVVLGEVVEDNFMVSMMKAQGDLTGFFDRGTAAVLGVVTLAVWGLLLFRAAREVISGGGSRSRETEKT</sequence>
<protein>
    <submittedName>
        <fullName evidence="3">TctA family transporter</fullName>
    </submittedName>
</protein>
<feature type="transmembrane region" description="Helical" evidence="1">
    <location>
        <begin position="143"/>
        <end position="160"/>
    </location>
</feature>
<feature type="transmembrane region" description="Helical" evidence="1">
    <location>
        <begin position="358"/>
        <end position="383"/>
    </location>
</feature>
<reference evidence="3 4" key="1">
    <citation type="submission" date="2016-10" db="EMBL/GenBank/DDBJ databases">
        <authorList>
            <person name="de Groot N.N."/>
        </authorList>
    </citation>
    <scope>NUCLEOTIDE SEQUENCE [LARGE SCALE GENOMIC DNA]</scope>
    <source>
        <strain evidence="3 4">DSM 23042</strain>
    </source>
</reference>
<dbReference type="AlphaFoldDB" id="A0A1H9VDB6"/>
<dbReference type="PANTHER" id="PTHR35342:SF5">
    <property type="entry name" value="TRICARBOXYLIC TRANSPORT PROTEIN"/>
    <property type="match status" value="1"/>
</dbReference>
<keyword evidence="4" id="KW-1185">Reference proteome</keyword>
<dbReference type="RefSeq" id="WP_092694171.1">
    <property type="nucleotide sequence ID" value="NZ_CBDDGO010000004.1"/>
</dbReference>
<evidence type="ECO:0000256" key="1">
    <source>
        <dbReference type="SAM" id="Phobius"/>
    </source>
</evidence>